<feature type="domain" description="Peptidase A2" evidence="2">
    <location>
        <begin position="12"/>
        <end position="50"/>
    </location>
</feature>
<name>A0AAW1JE30_POPJA</name>
<protein>
    <recommendedName>
        <fullName evidence="2">Peptidase A2 domain-containing protein</fullName>
    </recommendedName>
</protein>
<evidence type="ECO:0000313" key="4">
    <source>
        <dbReference type="Proteomes" id="UP001458880"/>
    </source>
</evidence>
<dbReference type="PROSITE" id="PS50175">
    <property type="entry name" value="ASP_PROT_RETROV"/>
    <property type="match status" value="1"/>
</dbReference>
<evidence type="ECO:0000256" key="1">
    <source>
        <dbReference type="ARBA" id="ARBA00022801"/>
    </source>
</evidence>
<dbReference type="EMBL" id="JASPKY010000408">
    <property type="protein sequence ID" value="KAK9701751.1"/>
    <property type="molecule type" value="Genomic_DNA"/>
</dbReference>
<organism evidence="3 4">
    <name type="scientific">Popillia japonica</name>
    <name type="common">Japanese beetle</name>
    <dbReference type="NCBI Taxonomy" id="7064"/>
    <lineage>
        <taxon>Eukaryota</taxon>
        <taxon>Metazoa</taxon>
        <taxon>Ecdysozoa</taxon>
        <taxon>Arthropoda</taxon>
        <taxon>Hexapoda</taxon>
        <taxon>Insecta</taxon>
        <taxon>Pterygota</taxon>
        <taxon>Neoptera</taxon>
        <taxon>Endopterygota</taxon>
        <taxon>Coleoptera</taxon>
        <taxon>Polyphaga</taxon>
        <taxon>Scarabaeiformia</taxon>
        <taxon>Scarabaeidae</taxon>
        <taxon>Rutelinae</taxon>
        <taxon>Popillia</taxon>
    </lineage>
</organism>
<dbReference type="GO" id="GO:0004190">
    <property type="term" value="F:aspartic-type endopeptidase activity"/>
    <property type="evidence" value="ECO:0007669"/>
    <property type="project" value="InterPro"/>
</dbReference>
<dbReference type="Pfam" id="PF13975">
    <property type="entry name" value="gag-asp_proteas"/>
    <property type="match status" value="1"/>
</dbReference>
<gene>
    <name evidence="3" type="ORF">QE152_g30386</name>
</gene>
<accession>A0AAW1JE30</accession>
<dbReference type="PROSITE" id="PS00141">
    <property type="entry name" value="ASP_PROTEASE"/>
    <property type="match status" value="1"/>
</dbReference>
<dbReference type="SUPFAM" id="SSF50630">
    <property type="entry name" value="Acid proteases"/>
    <property type="match status" value="1"/>
</dbReference>
<comment type="caution">
    <text evidence="3">The sequence shown here is derived from an EMBL/GenBank/DDBJ whole genome shotgun (WGS) entry which is preliminary data.</text>
</comment>
<sequence>MFKHVEVNGVRTEALIDTGSSVNLIRSDEYFRIGAPKVNSNKTRLSGLGGAEVLTLGSIKVEMDIDNHKYTTVVHIVPEQAMEMKFLLGTELLNQAQVTITAKELKLNKITTQVNKDIEETLLKDDENVEGVTKRKRRG</sequence>
<keyword evidence="1" id="KW-0378">Hydrolase</keyword>
<dbReference type="GO" id="GO:0006508">
    <property type="term" value="P:proteolysis"/>
    <property type="evidence" value="ECO:0007669"/>
    <property type="project" value="InterPro"/>
</dbReference>
<evidence type="ECO:0000259" key="2">
    <source>
        <dbReference type="PROSITE" id="PS50175"/>
    </source>
</evidence>
<dbReference type="InterPro" id="IPR001969">
    <property type="entry name" value="Aspartic_peptidase_AS"/>
</dbReference>
<dbReference type="CDD" id="cd00303">
    <property type="entry name" value="retropepsin_like"/>
    <property type="match status" value="1"/>
</dbReference>
<dbReference type="InterPro" id="IPR021109">
    <property type="entry name" value="Peptidase_aspartic_dom_sf"/>
</dbReference>
<reference evidence="3 4" key="1">
    <citation type="journal article" date="2024" name="BMC Genomics">
        <title>De novo assembly and annotation of Popillia japonica's genome with initial clues to its potential as an invasive pest.</title>
        <authorList>
            <person name="Cucini C."/>
            <person name="Boschi S."/>
            <person name="Funari R."/>
            <person name="Cardaioli E."/>
            <person name="Iannotti N."/>
            <person name="Marturano G."/>
            <person name="Paoli F."/>
            <person name="Bruttini M."/>
            <person name="Carapelli A."/>
            <person name="Frati F."/>
            <person name="Nardi F."/>
        </authorList>
    </citation>
    <scope>NUCLEOTIDE SEQUENCE [LARGE SCALE GENOMIC DNA]</scope>
    <source>
        <strain evidence="3">DMR45628</strain>
    </source>
</reference>
<proteinExistence type="predicted"/>
<dbReference type="Proteomes" id="UP001458880">
    <property type="component" value="Unassembled WGS sequence"/>
</dbReference>
<keyword evidence="4" id="KW-1185">Reference proteome</keyword>
<dbReference type="InterPro" id="IPR001995">
    <property type="entry name" value="Peptidase_A2_cat"/>
</dbReference>
<dbReference type="AlphaFoldDB" id="A0AAW1JE30"/>
<dbReference type="Gene3D" id="2.40.70.10">
    <property type="entry name" value="Acid Proteases"/>
    <property type="match status" value="1"/>
</dbReference>
<evidence type="ECO:0000313" key="3">
    <source>
        <dbReference type="EMBL" id="KAK9701751.1"/>
    </source>
</evidence>